<gene>
    <name evidence="2" type="ORF">CYNAS_LOCUS18042</name>
</gene>
<evidence type="ECO:0000313" key="2">
    <source>
        <dbReference type="EMBL" id="CAJ0606059.1"/>
    </source>
</evidence>
<protein>
    <recommendedName>
        <fullName evidence="1">Beta-lactamase-related domain-containing protein</fullName>
    </recommendedName>
</protein>
<name>A0AA36H9E9_CYLNA</name>
<dbReference type="PANTHER" id="PTHR43319:SF3">
    <property type="entry name" value="BETA-LACTAMASE-RELATED DOMAIN-CONTAINING PROTEIN"/>
    <property type="match status" value="1"/>
</dbReference>
<evidence type="ECO:0000259" key="1">
    <source>
        <dbReference type="Pfam" id="PF00144"/>
    </source>
</evidence>
<dbReference type="InterPro" id="IPR001466">
    <property type="entry name" value="Beta-lactam-related"/>
</dbReference>
<feature type="domain" description="Beta-lactamase-related" evidence="1">
    <location>
        <begin position="41"/>
        <end position="92"/>
    </location>
</feature>
<accession>A0AA36H9E9</accession>
<organism evidence="2 3">
    <name type="scientific">Cylicocyclus nassatus</name>
    <name type="common">Nematode worm</name>
    <dbReference type="NCBI Taxonomy" id="53992"/>
    <lineage>
        <taxon>Eukaryota</taxon>
        <taxon>Metazoa</taxon>
        <taxon>Ecdysozoa</taxon>
        <taxon>Nematoda</taxon>
        <taxon>Chromadorea</taxon>
        <taxon>Rhabditida</taxon>
        <taxon>Rhabditina</taxon>
        <taxon>Rhabditomorpha</taxon>
        <taxon>Strongyloidea</taxon>
        <taxon>Strongylidae</taxon>
        <taxon>Cylicocyclus</taxon>
    </lineage>
</organism>
<reference evidence="2" key="1">
    <citation type="submission" date="2023-07" db="EMBL/GenBank/DDBJ databases">
        <authorList>
            <consortium name="CYATHOMIX"/>
        </authorList>
    </citation>
    <scope>NUCLEOTIDE SEQUENCE</scope>
    <source>
        <strain evidence="2">N/A</strain>
    </source>
</reference>
<proteinExistence type="predicted"/>
<sequence>MQCSVKILQARKSETERKIDDHVEGVATDGFEELADLFRKNFMYKHERDGAALAMYHKGRLVVDLWGGWADRMNEREWTQNTMANIFCCTKAGIPYLEEDLTLDEAADKTKISKVLEEESPKHPPDSQIAYHPITFGWLIDQVFCRIDAKHRSIGEYFRDEIRQKYGIDIYIGSCTDQEGRIAKVSPLRKTSAFREYVDDRKIFSMGNLLHSKDAATLQRMRLQPLSENIELFNTPAMRSFEQPALNGVATARGLALLHQKFMDGTLCSQQFFKASIMTIDNKDNLNALIELGSTTI</sequence>
<dbReference type="PANTHER" id="PTHR43319">
    <property type="entry name" value="BETA-LACTAMASE-RELATED"/>
    <property type="match status" value="1"/>
</dbReference>
<dbReference type="AlphaFoldDB" id="A0AA36H9E9"/>
<dbReference type="Proteomes" id="UP001176961">
    <property type="component" value="Unassembled WGS sequence"/>
</dbReference>
<keyword evidence="3" id="KW-1185">Reference proteome</keyword>
<dbReference type="Pfam" id="PF00144">
    <property type="entry name" value="Beta-lactamase"/>
    <property type="match status" value="1"/>
</dbReference>
<comment type="caution">
    <text evidence="2">The sequence shown here is derived from an EMBL/GenBank/DDBJ whole genome shotgun (WGS) entry which is preliminary data.</text>
</comment>
<dbReference type="EMBL" id="CATQJL010000316">
    <property type="protein sequence ID" value="CAJ0606059.1"/>
    <property type="molecule type" value="Genomic_DNA"/>
</dbReference>
<dbReference type="SUPFAM" id="SSF56601">
    <property type="entry name" value="beta-lactamase/transpeptidase-like"/>
    <property type="match status" value="1"/>
</dbReference>
<dbReference type="Gene3D" id="3.40.710.10">
    <property type="entry name" value="DD-peptidase/beta-lactamase superfamily"/>
    <property type="match status" value="2"/>
</dbReference>
<evidence type="ECO:0000313" key="3">
    <source>
        <dbReference type="Proteomes" id="UP001176961"/>
    </source>
</evidence>
<dbReference type="InterPro" id="IPR012338">
    <property type="entry name" value="Beta-lactam/transpept-like"/>
</dbReference>
<dbReference type="InterPro" id="IPR052907">
    <property type="entry name" value="Beta-lactamase/esterase"/>
</dbReference>